<name>A0A8J2Z4S0_9GAMM</name>
<proteinExistence type="predicted"/>
<dbReference type="Proteomes" id="UP000636949">
    <property type="component" value="Unassembled WGS sequence"/>
</dbReference>
<evidence type="ECO:0000313" key="1">
    <source>
        <dbReference type="EMBL" id="GGF99082.1"/>
    </source>
</evidence>
<sequence>MKHKLVAIEKDLHKALKRYCLDYSLTLFEATTQIIGTHLNNNGYIKDENRDTKN</sequence>
<protein>
    <submittedName>
        <fullName evidence="1">Uncharacterized protein</fullName>
    </submittedName>
</protein>
<accession>A0A8J2Z4S0</accession>
<dbReference type="OrthoDB" id="9966498at2"/>
<organism evidence="1 2">
    <name type="scientific">Cysteiniphilum litorale</name>
    <dbReference type="NCBI Taxonomy" id="2056700"/>
    <lineage>
        <taxon>Bacteria</taxon>
        <taxon>Pseudomonadati</taxon>
        <taxon>Pseudomonadota</taxon>
        <taxon>Gammaproteobacteria</taxon>
        <taxon>Thiotrichales</taxon>
        <taxon>Fastidiosibacteraceae</taxon>
        <taxon>Cysteiniphilum</taxon>
    </lineage>
</organism>
<dbReference type="EMBL" id="BMJS01000016">
    <property type="protein sequence ID" value="GGF99082.1"/>
    <property type="molecule type" value="Genomic_DNA"/>
</dbReference>
<gene>
    <name evidence="1" type="ORF">GCM10010995_15450</name>
</gene>
<dbReference type="RefSeq" id="WP_157968286.1">
    <property type="nucleotide sequence ID" value="NZ_BMJS01000016.1"/>
</dbReference>
<dbReference type="AlphaFoldDB" id="A0A8J2Z4S0"/>
<reference evidence="1" key="1">
    <citation type="journal article" date="2014" name="Int. J. Syst. Evol. Microbiol.">
        <title>Complete genome sequence of Corynebacterium casei LMG S-19264T (=DSM 44701T), isolated from a smear-ripened cheese.</title>
        <authorList>
            <consortium name="US DOE Joint Genome Institute (JGI-PGF)"/>
            <person name="Walter F."/>
            <person name="Albersmeier A."/>
            <person name="Kalinowski J."/>
            <person name="Ruckert C."/>
        </authorList>
    </citation>
    <scope>NUCLEOTIDE SEQUENCE</scope>
    <source>
        <strain evidence="1">CGMCC 1.15758</strain>
    </source>
</reference>
<evidence type="ECO:0000313" key="2">
    <source>
        <dbReference type="Proteomes" id="UP000636949"/>
    </source>
</evidence>
<keyword evidence="2" id="KW-1185">Reference proteome</keyword>
<comment type="caution">
    <text evidence="1">The sequence shown here is derived from an EMBL/GenBank/DDBJ whole genome shotgun (WGS) entry which is preliminary data.</text>
</comment>
<reference evidence="1" key="2">
    <citation type="submission" date="2020-09" db="EMBL/GenBank/DDBJ databases">
        <authorList>
            <person name="Sun Q."/>
            <person name="Zhou Y."/>
        </authorList>
    </citation>
    <scope>NUCLEOTIDE SEQUENCE</scope>
    <source>
        <strain evidence="1">CGMCC 1.15758</strain>
    </source>
</reference>